<gene>
    <name evidence="3" type="ORF">KM92DES2_12174</name>
</gene>
<proteinExistence type="predicted"/>
<feature type="domain" description="Peptidoglycan binding" evidence="2">
    <location>
        <begin position="108"/>
        <end position="157"/>
    </location>
</feature>
<dbReference type="InterPro" id="IPR023346">
    <property type="entry name" value="Lysozyme-like_dom_sf"/>
</dbReference>
<reference evidence="3" key="1">
    <citation type="submission" date="2016-04" db="EMBL/GenBank/DDBJ databases">
        <authorList>
            <person name="Evans L.H."/>
            <person name="Alamgir A."/>
            <person name="Owens N."/>
            <person name="Weber N.D."/>
            <person name="Virtaneva K."/>
            <person name="Barbian K."/>
            <person name="Babar A."/>
            <person name="Rosenke K."/>
        </authorList>
    </citation>
    <scope>NUCLEOTIDE SEQUENCE</scope>
    <source>
        <strain evidence="3">92-2</strain>
    </source>
</reference>
<evidence type="ECO:0000313" key="3">
    <source>
        <dbReference type="EMBL" id="SBW06320.1"/>
    </source>
</evidence>
<evidence type="ECO:0000259" key="2">
    <source>
        <dbReference type="Pfam" id="PF09374"/>
    </source>
</evidence>
<dbReference type="InterPro" id="IPR018247">
    <property type="entry name" value="EF_Hand_1_Ca_BS"/>
</dbReference>
<sequence length="186" mass="20703">MDRKEVLRRAFGFSMSEEGRDKFTDDKRDAGGPTKWGMALNYNRDIIPDKDGNGVIDAADVKQLTEADALVMYEKRYWRPNIKPEYPDALAFMLVDMMLNPGPGATPKLLQQALKACGQKVDVDGDIGGQTLAAVAAVDLVSLLRALADQRLAYYQSRPKFPVYGKGWTSRTRRCLEAALQMARGQ</sequence>
<feature type="domain" description="TtsA-like Glycoside hydrolase family 108" evidence="1">
    <location>
        <begin position="15"/>
        <end position="102"/>
    </location>
</feature>
<dbReference type="RefSeq" id="WP_227119381.1">
    <property type="nucleotide sequence ID" value="NZ_LT598928.1"/>
</dbReference>
<organism evidence="3">
    <name type="scientific">uncultured Desulfovibrio sp</name>
    <dbReference type="NCBI Taxonomy" id="167968"/>
    <lineage>
        <taxon>Bacteria</taxon>
        <taxon>Pseudomonadati</taxon>
        <taxon>Thermodesulfobacteriota</taxon>
        <taxon>Desulfovibrionia</taxon>
        <taxon>Desulfovibrionales</taxon>
        <taxon>Desulfovibrionaceae</taxon>
        <taxon>Desulfovibrio</taxon>
        <taxon>environmental samples</taxon>
    </lineage>
</organism>
<dbReference type="Pfam" id="PF09374">
    <property type="entry name" value="PG_binding_3"/>
    <property type="match status" value="1"/>
</dbReference>
<dbReference type="SUPFAM" id="SSF53955">
    <property type="entry name" value="Lysozyme-like"/>
    <property type="match status" value="1"/>
</dbReference>
<accession>A0A212K3L0</accession>
<dbReference type="InterPro" id="IPR018537">
    <property type="entry name" value="Peptidoglycan-bd_3"/>
</dbReference>
<protein>
    <submittedName>
        <fullName evidence="3">Putative Peptidoglycan domain protein</fullName>
    </submittedName>
</protein>
<dbReference type="InterPro" id="IPR008565">
    <property type="entry name" value="TtsA-like_GH18_dom"/>
</dbReference>
<name>A0A212K3L0_9BACT</name>
<dbReference type="AlphaFoldDB" id="A0A212K3L0"/>
<dbReference type="EMBL" id="FLUP01000001">
    <property type="protein sequence ID" value="SBW06320.1"/>
    <property type="molecule type" value="Genomic_DNA"/>
</dbReference>
<evidence type="ECO:0000259" key="1">
    <source>
        <dbReference type="Pfam" id="PF05838"/>
    </source>
</evidence>
<dbReference type="PROSITE" id="PS00018">
    <property type="entry name" value="EF_HAND_1"/>
    <property type="match status" value="1"/>
</dbReference>
<dbReference type="Gene3D" id="1.20.141.10">
    <property type="entry name" value="Chitosanase, subunit A, domain 1"/>
    <property type="match status" value="1"/>
</dbReference>
<dbReference type="Pfam" id="PF05838">
    <property type="entry name" value="Glyco_hydro_108"/>
    <property type="match status" value="1"/>
</dbReference>